<accession>A0A366K0X4</accession>
<keyword evidence="1" id="KW-0472">Membrane</keyword>
<protein>
    <submittedName>
        <fullName evidence="2">Uncharacterized protein DUF4386</fullName>
    </submittedName>
</protein>
<feature type="transmembrane region" description="Helical" evidence="1">
    <location>
        <begin position="64"/>
        <end position="85"/>
    </location>
</feature>
<dbReference type="EMBL" id="QNSF01000003">
    <property type="protein sequence ID" value="RBP95429.1"/>
    <property type="molecule type" value="Genomic_DNA"/>
</dbReference>
<evidence type="ECO:0000313" key="2">
    <source>
        <dbReference type="EMBL" id="RBP95429.1"/>
    </source>
</evidence>
<feature type="transmembrane region" description="Helical" evidence="1">
    <location>
        <begin position="209"/>
        <end position="228"/>
    </location>
</feature>
<evidence type="ECO:0000256" key="1">
    <source>
        <dbReference type="SAM" id="Phobius"/>
    </source>
</evidence>
<keyword evidence="1" id="KW-0812">Transmembrane</keyword>
<dbReference type="Proteomes" id="UP000252731">
    <property type="component" value="Unassembled WGS sequence"/>
</dbReference>
<feature type="transmembrane region" description="Helical" evidence="1">
    <location>
        <begin position="12"/>
        <end position="36"/>
    </location>
</feature>
<dbReference type="OrthoDB" id="7060422at2"/>
<name>A0A366K0X4_CYTFI</name>
<keyword evidence="1" id="KW-1133">Transmembrane helix</keyword>
<dbReference type="AlphaFoldDB" id="A0A366K0X4"/>
<feature type="transmembrane region" description="Helical" evidence="1">
    <location>
        <begin position="176"/>
        <end position="197"/>
    </location>
</feature>
<gene>
    <name evidence="2" type="ORF">DFO70_103472</name>
</gene>
<keyword evidence="3" id="KW-1185">Reference proteome</keyword>
<feature type="transmembrane region" description="Helical" evidence="1">
    <location>
        <begin position="137"/>
        <end position="164"/>
    </location>
</feature>
<organism evidence="2 3">
    <name type="scientific">Cytobacillus firmus</name>
    <name type="common">Bacillus firmus</name>
    <dbReference type="NCBI Taxonomy" id="1399"/>
    <lineage>
        <taxon>Bacteria</taxon>
        <taxon>Bacillati</taxon>
        <taxon>Bacillota</taxon>
        <taxon>Bacilli</taxon>
        <taxon>Bacillales</taxon>
        <taxon>Bacillaceae</taxon>
        <taxon>Cytobacillus</taxon>
    </lineage>
</organism>
<evidence type="ECO:0000313" key="3">
    <source>
        <dbReference type="Proteomes" id="UP000252731"/>
    </source>
</evidence>
<dbReference type="RefSeq" id="WP_113882103.1">
    <property type="nucleotide sequence ID" value="NZ_QNSF01000003.1"/>
</dbReference>
<reference evidence="2 3" key="1">
    <citation type="submission" date="2018-06" db="EMBL/GenBank/DDBJ databases">
        <title>Freshwater and sediment microbial communities from various areas in North America, analyzing microbe dynamics in response to fracking.</title>
        <authorList>
            <person name="Lamendella R."/>
        </authorList>
    </citation>
    <scope>NUCLEOTIDE SEQUENCE [LARGE SCALE GENOMIC DNA]</scope>
    <source>
        <strain evidence="2 3">14_TX</strain>
    </source>
</reference>
<dbReference type="InterPro" id="IPR025495">
    <property type="entry name" value="DUF4386"/>
</dbReference>
<dbReference type="Pfam" id="PF14329">
    <property type="entry name" value="DUF4386"/>
    <property type="match status" value="1"/>
</dbReference>
<sequence length="238" mass="26359">MTTQNKSFNRQHISSIIAGISLLIMGIVAAFSYGYVHNSLVASRDPVTTLKNIEASFSLFQLGIIGWVVIVLMDILVSWAFYVFLKPTDRDLSLLAGWLRLVYTAILATAVSHLVIASNLVRQHMSGESIELEPWDIMISILAFESIWSLGLIIFGTHLILVGYIALKAKYIPKVICILLIIAGTSYTLIHLLHGFFPQLGRVTSIIEMILILPMTIGELGFGVWLLLKGSKIKTALF</sequence>
<comment type="caution">
    <text evidence="2">The sequence shown here is derived from an EMBL/GenBank/DDBJ whole genome shotgun (WGS) entry which is preliminary data.</text>
</comment>
<proteinExistence type="predicted"/>
<feature type="transmembrane region" description="Helical" evidence="1">
    <location>
        <begin position="97"/>
        <end position="117"/>
    </location>
</feature>